<name>A0A9E7ES07_9LILI</name>
<reference evidence="3" key="1">
    <citation type="submission" date="2022-05" db="EMBL/GenBank/DDBJ databases">
        <title>The Musa troglodytarum L. genome provides insights into the mechanism of non-climacteric behaviour and enrichment of carotenoids.</title>
        <authorList>
            <person name="Wang J."/>
        </authorList>
    </citation>
    <scope>NUCLEOTIDE SEQUENCE</scope>
    <source>
        <tissue evidence="3">Leaf</tissue>
    </source>
</reference>
<protein>
    <submittedName>
        <fullName evidence="3">C2H2 zinc finger protein</fullName>
    </submittedName>
</protein>
<dbReference type="GO" id="GO:0003700">
    <property type="term" value="F:DNA-binding transcription factor activity"/>
    <property type="evidence" value="ECO:0007669"/>
    <property type="project" value="InterPro"/>
</dbReference>
<dbReference type="GO" id="GO:0008270">
    <property type="term" value="F:zinc ion binding"/>
    <property type="evidence" value="ECO:0007669"/>
    <property type="project" value="UniProtKB-KW"/>
</dbReference>
<accession>A0A9E7ES07</accession>
<dbReference type="PROSITE" id="PS50157">
    <property type="entry name" value="ZINC_FINGER_C2H2_2"/>
    <property type="match status" value="1"/>
</dbReference>
<keyword evidence="1" id="KW-0479">Metal-binding</keyword>
<dbReference type="PROSITE" id="PS00028">
    <property type="entry name" value="ZINC_FINGER_C2H2_1"/>
    <property type="match status" value="1"/>
</dbReference>
<evidence type="ECO:0000313" key="4">
    <source>
        <dbReference type="Proteomes" id="UP001055439"/>
    </source>
</evidence>
<dbReference type="GO" id="GO:0010090">
    <property type="term" value="P:trichome morphogenesis"/>
    <property type="evidence" value="ECO:0007669"/>
    <property type="project" value="InterPro"/>
</dbReference>
<keyword evidence="4" id="KW-1185">Reference proteome</keyword>
<dbReference type="OrthoDB" id="771490at2759"/>
<gene>
    <name evidence="3" type="ORF">MUK42_18683</name>
</gene>
<sequence>MDELATCDLAACEKPSSAASGIRLFGIDVSRDRGHGGGGRSKSARRFGCHYCCRHFPTAQALGGHQNAHKRERLRTRHVQLRPAVETGGHSVCGLSDYLRLPHHPSWRASVSAGAGFFGWHGPGTQPMTGRPLLWGVRAVVRGGTGIGLIYRDLMMPLPLIQGDVWKAGGVGNAAVSYATTATRNQFVCESMLSVSETVNLDLHL</sequence>
<proteinExistence type="predicted"/>
<evidence type="ECO:0000259" key="2">
    <source>
        <dbReference type="PROSITE" id="PS50157"/>
    </source>
</evidence>
<dbReference type="GO" id="GO:0009739">
    <property type="term" value="P:response to gibberellin"/>
    <property type="evidence" value="ECO:0007669"/>
    <property type="project" value="InterPro"/>
</dbReference>
<feature type="domain" description="C2H2-type" evidence="2">
    <location>
        <begin position="47"/>
        <end position="74"/>
    </location>
</feature>
<organism evidence="3 4">
    <name type="scientific">Musa troglodytarum</name>
    <name type="common">fe'i banana</name>
    <dbReference type="NCBI Taxonomy" id="320322"/>
    <lineage>
        <taxon>Eukaryota</taxon>
        <taxon>Viridiplantae</taxon>
        <taxon>Streptophyta</taxon>
        <taxon>Embryophyta</taxon>
        <taxon>Tracheophyta</taxon>
        <taxon>Spermatophyta</taxon>
        <taxon>Magnoliopsida</taxon>
        <taxon>Liliopsida</taxon>
        <taxon>Zingiberales</taxon>
        <taxon>Musaceae</taxon>
        <taxon>Musa</taxon>
    </lineage>
</organism>
<dbReference type="Proteomes" id="UP001055439">
    <property type="component" value="Chromosome 10"/>
</dbReference>
<keyword evidence="1" id="KW-0863">Zinc-finger</keyword>
<dbReference type="InterPro" id="IPR044291">
    <property type="entry name" value="GIS/GIS2/ZFP8"/>
</dbReference>
<dbReference type="PANTHER" id="PTHR46547:SF7">
    <property type="entry name" value="ZINC FINGER PROTEIN GIS"/>
    <property type="match status" value="1"/>
</dbReference>
<dbReference type="PANTHER" id="PTHR46547">
    <property type="entry name" value="ZINC FINGER PROTEIN GIS"/>
    <property type="match status" value="1"/>
</dbReference>
<dbReference type="EMBL" id="CP097503">
    <property type="protein sequence ID" value="URD82764.1"/>
    <property type="molecule type" value="Genomic_DNA"/>
</dbReference>
<dbReference type="InterPro" id="IPR013087">
    <property type="entry name" value="Znf_C2H2_type"/>
</dbReference>
<evidence type="ECO:0000313" key="3">
    <source>
        <dbReference type="EMBL" id="URD82764.1"/>
    </source>
</evidence>
<keyword evidence="1" id="KW-0862">Zinc</keyword>
<dbReference type="AlphaFoldDB" id="A0A9E7ES07"/>
<evidence type="ECO:0000256" key="1">
    <source>
        <dbReference type="PROSITE-ProRule" id="PRU00042"/>
    </source>
</evidence>